<protein>
    <submittedName>
        <fullName evidence="2">Uncharacterized protein</fullName>
    </submittedName>
</protein>
<feature type="region of interest" description="Disordered" evidence="1">
    <location>
        <begin position="211"/>
        <end position="232"/>
    </location>
</feature>
<dbReference type="AlphaFoldDB" id="A0A6L2L9K7"/>
<comment type="caution">
    <text evidence="2">The sequence shown here is derived from an EMBL/GenBank/DDBJ whole genome shotgun (WGS) entry which is preliminary data.</text>
</comment>
<dbReference type="EMBL" id="BKCJ010004005">
    <property type="protein sequence ID" value="GEU58451.1"/>
    <property type="molecule type" value="Genomic_DNA"/>
</dbReference>
<name>A0A6L2L9K7_TANCI</name>
<accession>A0A6L2L9K7</accession>
<organism evidence="2">
    <name type="scientific">Tanacetum cinerariifolium</name>
    <name type="common">Dalmatian daisy</name>
    <name type="synonym">Chrysanthemum cinerariifolium</name>
    <dbReference type="NCBI Taxonomy" id="118510"/>
    <lineage>
        <taxon>Eukaryota</taxon>
        <taxon>Viridiplantae</taxon>
        <taxon>Streptophyta</taxon>
        <taxon>Embryophyta</taxon>
        <taxon>Tracheophyta</taxon>
        <taxon>Spermatophyta</taxon>
        <taxon>Magnoliopsida</taxon>
        <taxon>eudicotyledons</taxon>
        <taxon>Gunneridae</taxon>
        <taxon>Pentapetalae</taxon>
        <taxon>asterids</taxon>
        <taxon>campanulids</taxon>
        <taxon>Asterales</taxon>
        <taxon>Asteraceae</taxon>
        <taxon>Asteroideae</taxon>
        <taxon>Anthemideae</taxon>
        <taxon>Anthemidinae</taxon>
        <taxon>Tanacetum</taxon>
    </lineage>
</organism>
<reference evidence="2" key="1">
    <citation type="journal article" date="2019" name="Sci. Rep.">
        <title>Draft genome of Tanacetum cinerariifolium, the natural source of mosquito coil.</title>
        <authorList>
            <person name="Yamashiro T."/>
            <person name="Shiraishi A."/>
            <person name="Satake H."/>
            <person name="Nakayama K."/>
        </authorList>
    </citation>
    <scope>NUCLEOTIDE SEQUENCE</scope>
</reference>
<sequence length="232" mass="26379">MMCHGVRKEIQTKDVISDPIHFDALGNMQEFVKMLVSIVTQKSMKLARILDLLDHIVLKSKICCLNCNQGNWSTPTIQSWLAQLLYRSEVENWKITSSLGCMSSPFPLVAMLKSFKRVGSIRFLFRISAEYKQSLDEVSSLAIGKGFIDGLYVDRKDEDVQAIFKATPSMDPTSSSTFMEEYNKLFDKRYPYVDKVMRAYLLDHTGLQNVIPDETEPTPCQGPHDTPMASYT</sequence>
<evidence type="ECO:0000313" key="2">
    <source>
        <dbReference type="EMBL" id="GEU58451.1"/>
    </source>
</evidence>
<proteinExistence type="predicted"/>
<evidence type="ECO:0000256" key="1">
    <source>
        <dbReference type="SAM" id="MobiDB-lite"/>
    </source>
</evidence>
<gene>
    <name evidence="2" type="ORF">Tci_030429</name>
</gene>